<reference evidence="2" key="1">
    <citation type="submission" date="2019-12" db="EMBL/GenBank/DDBJ databases">
        <title>Genome sequencing and annotation of Brassica cretica.</title>
        <authorList>
            <person name="Studholme D.J."/>
            <person name="Sarris P.F."/>
        </authorList>
    </citation>
    <scope>NUCLEOTIDE SEQUENCE</scope>
    <source>
        <strain evidence="2">PFS-102/07</strain>
        <tissue evidence="2">Leaf</tissue>
    </source>
</reference>
<dbReference type="AlphaFoldDB" id="A0A8S9K0U4"/>
<sequence>MKREQVLSNLGGEELRGRDEDGLVNPARPSDGLDRSIPSNSRADRVVDPAWRMVVWSIQLGHPPSWTVCSVHHSIKRA</sequence>
<accession>A0A8S9K0U4</accession>
<comment type="caution">
    <text evidence="2">The sequence shown here is derived from an EMBL/GenBank/DDBJ whole genome shotgun (WGS) entry which is preliminary data.</text>
</comment>
<gene>
    <name evidence="2" type="ORF">F2Q70_00035659</name>
</gene>
<name>A0A8S9K0U4_BRACR</name>
<evidence type="ECO:0000313" key="2">
    <source>
        <dbReference type="EMBL" id="KAF2587467.1"/>
    </source>
</evidence>
<feature type="region of interest" description="Disordered" evidence="1">
    <location>
        <begin position="1"/>
        <end position="41"/>
    </location>
</feature>
<protein>
    <submittedName>
        <fullName evidence="2">Uncharacterized protein</fullName>
    </submittedName>
</protein>
<proteinExistence type="predicted"/>
<dbReference type="EMBL" id="QGKY02000246">
    <property type="protein sequence ID" value="KAF2587467.1"/>
    <property type="molecule type" value="Genomic_DNA"/>
</dbReference>
<evidence type="ECO:0000256" key="1">
    <source>
        <dbReference type="SAM" id="MobiDB-lite"/>
    </source>
</evidence>
<organism evidence="2">
    <name type="scientific">Brassica cretica</name>
    <name type="common">Mustard</name>
    <dbReference type="NCBI Taxonomy" id="69181"/>
    <lineage>
        <taxon>Eukaryota</taxon>
        <taxon>Viridiplantae</taxon>
        <taxon>Streptophyta</taxon>
        <taxon>Embryophyta</taxon>
        <taxon>Tracheophyta</taxon>
        <taxon>Spermatophyta</taxon>
        <taxon>Magnoliopsida</taxon>
        <taxon>eudicotyledons</taxon>
        <taxon>Gunneridae</taxon>
        <taxon>Pentapetalae</taxon>
        <taxon>rosids</taxon>
        <taxon>malvids</taxon>
        <taxon>Brassicales</taxon>
        <taxon>Brassicaceae</taxon>
        <taxon>Brassiceae</taxon>
        <taxon>Brassica</taxon>
    </lineage>
</organism>